<dbReference type="PROSITE" id="PS00622">
    <property type="entry name" value="HTH_LUXR_1"/>
    <property type="match status" value="1"/>
</dbReference>
<dbReference type="Gene3D" id="1.10.10.10">
    <property type="entry name" value="Winged helix-like DNA-binding domain superfamily/Winged helix DNA-binding domain"/>
    <property type="match status" value="1"/>
</dbReference>
<dbReference type="Proteomes" id="UP000309848">
    <property type="component" value="Unassembled WGS sequence"/>
</dbReference>
<feature type="modified residue" description="4-aspartylphosphate" evidence="4">
    <location>
        <position position="55"/>
    </location>
</feature>
<dbReference type="SMART" id="SM00421">
    <property type="entry name" value="HTH_LUXR"/>
    <property type="match status" value="1"/>
</dbReference>
<evidence type="ECO:0000313" key="7">
    <source>
        <dbReference type="EMBL" id="TGX46221.1"/>
    </source>
</evidence>
<dbReference type="SUPFAM" id="SSF46894">
    <property type="entry name" value="C-terminal effector domain of the bipartite response regulators"/>
    <property type="match status" value="1"/>
</dbReference>
<dbReference type="InterPro" id="IPR000792">
    <property type="entry name" value="Tscrpt_reg_LuxR_C"/>
</dbReference>
<dbReference type="PROSITE" id="PS50043">
    <property type="entry name" value="HTH_LUXR_2"/>
    <property type="match status" value="1"/>
</dbReference>
<keyword evidence="2" id="KW-0238">DNA-binding</keyword>
<evidence type="ECO:0000256" key="3">
    <source>
        <dbReference type="ARBA" id="ARBA00023163"/>
    </source>
</evidence>
<keyword evidence="1" id="KW-0805">Transcription regulation</keyword>
<dbReference type="SUPFAM" id="SSF52172">
    <property type="entry name" value="CheY-like"/>
    <property type="match status" value="1"/>
</dbReference>
<accession>A0A4S1WS57</accession>
<comment type="caution">
    <text evidence="7">The sequence shown here is derived from an EMBL/GenBank/DDBJ whole genome shotgun (WGS) entry which is preliminary data.</text>
</comment>
<name>A0A4S1WS57_9SPHN</name>
<dbReference type="Pfam" id="PF00072">
    <property type="entry name" value="Response_reg"/>
    <property type="match status" value="1"/>
</dbReference>
<dbReference type="PROSITE" id="PS50110">
    <property type="entry name" value="RESPONSE_REGULATORY"/>
    <property type="match status" value="1"/>
</dbReference>
<protein>
    <submittedName>
        <fullName evidence="7">Response regulator transcription factor</fullName>
    </submittedName>
</protein>
<dbReference type="RefSeq" id="WP_135982834.1">
    <property type="nucleotide sequence ID" value="NZ_JAASQM010000001.1"/>
</dbReference>
<dbReference type="InterPro" id="IPR036388">
    <property type="entry name" value="WH-like_DNA-bd_sf"/>
</dbReference>
<dbReference type="Gene3D" id="3.40.50.2300">
    <property type="match status" value="1"/>
</dbReference>
<feature type="domain" description="HTH luxR-type" evidence="5">
    <location>
        <begin position="136"/>
        <end position="201"/>
    </location>
</feature>
<dbReference type="GO" id="GO:0003677">
    <property type="term" value="F:DNA binding"/>
    <property type="evidence" value="ECO:0007669"/>
    <property type="project" value="UniProtKB-KW"/>
</dbReference>
<dbReference type="EMBL" id="SRXU01000001">
    <property type="protein sequence ID" value="TGX46221.1"/>
    <property type="molecule type" value="Genomic_DNA"/>
</dbReference>
<dbReference type="PRINTS" id="PR00038">
    <property type="entry name" value="HTHLUXR"/>
</dbReference>
<keyword evidence="8" id="KW-1185">Reference proteome</keyword>
<keyword evidence="4" id="KW-0597">Phosphoprotein</keyword>
<evidence type="ECO:0000313" key="8">
    <source>
        <dbReference type="Proteomes" id="UP000309848"/>
    </source>
</evidence>
<evidence type="ECO:0000256" key="4">
    <source>
        <dbReference type="PROSITE-ProRule" id="PRU00169"/>
    </source>
</evidence>
<dbReference type="GO" id="GO:0000160">
    <property type="term" value="P:phosphorelay signal transduction system"/>
    <property type="evidence" value="ECO:0007669"/>
    <property type="project" value="InterPro"/>
</dbReference>
<dbReference type="SMART" id="SM00448">
    <property type="entry name" value="REC"/>
    <property type="match status" value="1"/>
</dbReference>
<dbReference type="InterPro" id="IPR016032">
    <property type="entry name" value="Sig_transdc_resp-reg_C-effctor"/>
</dbReference>
<dbReference type="CDD" id="cd06170">
    <property type="entry name" value="LuxR_C_like"/>
    <property type="match status" value="1"/>
</dbReference>
<reference evidence="7 8" key="1">
    <citation type="submission" date="2019-04" db="EMBL/GenBank/DDBJ databases">
        <title>Sphingomonas psychrotolerans sp. nov., isolated from soil in the Tianshan Mountains, Xinjiang, China.</title>
        <authorList>
            <person name="Luo Y."/>
            <person name="Sheng H."/>
        </authorList>
    </citation>
    <scope>NUCLEOTIDE SEQUENCE [LARGE SCALE GENOMIC DNA]</scope>
    <source>
        <strain evidence="7 8">KIS18-15</strain>
    </source>
</reference>
<proteinExistence type="predicted"/>
<evidence type="ECO:0000256" key="1">
    <source>
        <dbReference type="ARBA" id="ARBA00023015"/>
    </source>
</evidence>
<evidence type="ECO:0000256" key="2">
    <source>
        <dbReference type="ARBA" id="ARBA00023125"/>
    </source>
</evidence>
<evidence type="ECO:0000259" key="5">
    <source>
        <dbReference type="PROSITE" id="PS50043"/>
    </source>
</evidence>
<dbReference type="InterPro" id="IPR011006">
    <property type="entry name" value="CheY-like_superfamily"/>
</dbReference>
<feature type="domain" description="Response regulatory" evidence="6">
    <location>
        <begin position="6"/>
        <end position="120"/>
    </location>
</feature>
<dbReference type="PANTHER" id="PTHR44688">
    <property type="entry name" value="DNA-BINDING TRANSCRIPTIONAL ACTIVATOR DEVR_DOSR"/>
    <property type="match status" value="1"/>
</dbReference>
<gene>
    <name evidence="7" type="ORF">E5A74_03430</name>
</gene>
<sequence>MPEKGIVHVVDDELPIRRSVAFVLQSAGYFPKTWSSGAEFIRHIKRPQRACVILDLHMPDIDGLGVQEWMNTHGVLLPVIILTGQGDIQTAVRATQNGALDFLEKPVSRHALLEVVERAFNQLEDLSTQVDRREHARRRLGVLTDREQEILDRLARGHSNKEIALMFGISPRTVEVHRANIMLKLRVPSFPDALRIAFLSELGEPENEALRQSLARPE</sequence>
<dbReference type="GO" id="GO:0006355">
    <property type="term" value="P:regulation of DNA-templated transcription"/>
    <property type="evidence" value="ECO:0007669"/>
    <property type="project" value="InterPro"/>
</dbReference>
<evidence type="ECO:0000259" key="6">
    <source>
        <dbReference type="PROSITE" id="PS50110"/>
    </source>
</evidence>
<dbReference type="AlphaFoldDB" id="A0A4S1WS57"/>
<dbReference type="Pfam" id="PF00196">
    <property type="entry name" value="GerE"/>
    <property type="match status" value="1"/>
</dbReference>
<organism evidence="7 8">
    <name type="scientific">Sphingomonas naasensis</name>
    <dbReference type="NCBI Taxonomy" id="1344951"/>
    <lineage>
        <taxon>Bacteria</taxon>
        <taxon>Pseudomonadati</taxon>
        <taxon>Pseudomonadota</taxon>
        <taxon>Alphaproteobacteria</taxon>
        <taxon>Sphingomonadales</taxon>
        <taxon>Sphingomonadaceae</taxon>
        <taxon>Sphingomonas</taxon>
    </lineage>
</organism>
<dbReference type="InterPro" id="IPR001789">
    <property type="entry name" value="Sig_transdc_resp-reg_receiver"/>
</dbReference>
<dbReference type="OrthoDB" id="9782655at2"/>
<keyword evidence="3" id="KW-0804">Transcription</keyword>
<dbReference type="PANTHER" id="PTHR44688:SF16">
    <property type="entry name" value="DNA-BINDING TRANSCRIPTIONAL ACTIVATOR DEVR_DOSR"/>
    <property type="match status" value="1"/>
</dbReference>